<accession>A0ABN2BIB3</accession>
<dbReference type="Pfam" id="PF19590">
    <property type="entry name" value="TrbL_3"/>
    <property type="match status" value="1"/>
</dbReference>
<evidence type="ECO:0000256" key="1">
    <source>
        <dbReference type="SAM" id="Phobius"/>
    </source>
</evidence>
<keyword evidence="1" id="KW-0812">Transmembrane</keyword>
<evidence type="ECO:0000313" key="3">
    <source>
        <dbReference type="Proteomes" id="UP001500363"/>
    </source>
</evidence>
<proteinExistence type="predicted"/>
<dbReference type="Proteomes" id="UP001500363">
    <property type="component" value="Unassembled WGS sequence"/>
</dbReference>
<feature type="transmembrane region" description="Helical" evidence="1">
    <location>
        <begin position="80"/>
        <end position="102"/>
    </location>
</feature>
<protein>
    <recommendedName>
        <fullName evidence="4">TrbL/VirB6 plasmid conjugal transfer protein</fullName>
    </recommendedName>
</protein>
<feature type="transmembrane region" description="Helical" evidence="1">
    <location>
        <begin position="277"/>
        <end position="300"/>
    </location>
</feature>
<organism evidence="2 3">
    <name type="scientific">Kribbella lupini</name>
    <dbReference type="NCBI Taxonomy" id="291602"/>
    <lineage>
        <taxon>Bacteria</taxon>
        <taxon>Bacillati</taxon>
        <taxon>Actinomycetota</taxon>
        <taxon>Actinomycetes</taxon>
        <taxon>Propionibacteriales</taxon>
        <taxon>Kribbellaceae</taxon>
        <taxon>Kribbella</taxon>
    </lineage>
</organism>
<dbReference type="InterPro" id="IPR045782">
    <property type="entry name" value="TrbL_3"/>
</dbReference>
<comment type="caution">
    <text evidence="2">The sequence shown here is derived from an EMBL/GenBank/DDBJ whole genome shotgun (WGS) entry which is preliminary data.</text>
</comment>
<evidence type="ECO:0008006" key="4">
    <source>
        <dbReference type="Google" id="ProtNLM"/>
    </source>
</evidence>
<keyword evidence="1" id="KW-1133">Transmembrane helix</keyword>
<dbReference type="EMBL" id="BAAANC010000002">
    <property type="protein sequence ID" value="GAA1540578.1"/>
    <property type="molecule type" value="Genomic_DNA"/>
</dbReference>
<name>A0ABN2BIB3_9ACTN</name>
<keyword evidence="3" id="KW-1185">Reference proteome</keyword>
<feature type="transmembrane region" description="Helical" evidence="1">
    <location>
        <begin position="185"/>
        <end position="205"/>
    </location>
</feature>
<keyword evidence="1" id="KW-0472">Membrane</keyword>
<feature type="transmembrane region" description="Helical" evidence="1">
    <location>
        <begin position="114"/>
        <end position="136"/>
    </location>
</feature>
<dbReference type="RefSeq" id="WP_344177916.1">
    <property type="nucleotide sequence ID" value="NZ_BAAANC010000002.1"/>
</dbReference>
<gene>
    <name evidence="2" type="ORF">GCM10009741_49250</name>
</gene>
<feature type="transmembrane region" description="Helical" evidence="1">
    <location>
        <begin position="43"/>
        <end position="60"/>
    </location>
</feature>
<reference evidence="2 3" key="1">
    <citation type="journal article" date="2019" name="Int. J. Syst. Evol. Microbiol.">
        <title>The Global Catalogue of Microorganisms (GCM) 10K type strain sequencing project: providing services to taxonomists for standard genome sequencing and annotation.</title>
        <authorList>
            <consortium name="The Broad Institute Genomics Platform"/>
            <consortium name="The Broad Institute Genome Sequencing Center for Infectious Disease"/>
            <person name="Wu L."/>
            <person name="Ma J."/>
        </authorList>
    </citation>
    <scope>NUCLEOTIDE SEQUENCE [LARGE SCALE GENOMIC DNA]</scope>
    <source>
        <strain evidence="2 3">JCM 14303</strain>
    </source>
</reference>
<evidence type="ECO:0000313" key="2">
    <source>
        <dbReference type="EMBL" id="GAA1540578.1"/>
    </source>
</evidence>
<feature type="transmembrane region" description="Helical" evidence="1">
    <location>
        <begin position="241"/>
        <end position="265"/>
    </location>
</feature>
<sequence>MITLGCSWAPWDWGDCISEKLGDALEWAIGSLFNLIFDAIKAVVIKAVEMVMTAVGTLWIDIDTPQLGNNSAIAFVQERTLWILIFAATVAMIVGGVRMALAQRGEAVRDIIKSLLTMVVVSAGAVAFAGALIQVADSFSEWIVDAAIKGGPPPEPIPGKPTPEVSTFATRIGEILVNPLKTEGVGLMLVIVMGILMVVTSLIQLALMVVRYGMLILLVGVLPLTAAATNTEAGMMWFKRAVAWLAGFILYKPIAAIIYAAAITLIGTPEGATDETLAVITGVAMMMLAVVALPAILRFVSPKTGS</sequence>